<accession>A0A2T4U1P1</accession>
<dbReference type="PANTHER" id="PTHR46889:SF4">
    <property type="entry name" value="TRANSPOSASE INSO FOR INSERTION SEQUENCE ELEMENT IS911B-RELATED"/>
    <property type="match status" value="1"/>
</dbReference>
<sequence>MFQFIETHADEHRVVKMCEVLRVSRAGYYRYVQRKTDGPSSREKRRRELERAVRRIFLESRETYGSPRIHARLLQEGWI</sequence>
<reference evidence="2 3" key="1">
    <citation type="submission" date="2018-03" db="EMBL/GenBank/DDBJ databases">
        <title>Alkalicoccus saliphilus sp. nov., isolated from a mineral pool.</title>
        <authorList>
            <person name="Zhao B."/>
        </authorList>
    </citation>
    <scope>NUCLEOTIDE SEQUENCE [LARGE SCALE GENOMIC DNA]</scope>
    <source>
        <strain evidence="2 3">6AG</strain>
    </source>
</reference>
<evidence type="ECO:0000313" key="3">
    <source>
        <dbReference type="Proteomes" id="UP000240509"/>
    </source>
</evidence>
<feature type="non-terminal residue" evidence="2">
    <location>
        <position position="79"/>
    </location>
</feature>
<dbReference type="EMBL" id="PZJJ01000064">
    <property type="protein sequence ID" value="PTL37322.1"/>
    <property type="molecule type" value="Genomic_DNA"/>
</dbReference>
<proteinExistence type="predicted"/>
<dbReference type="InterPro" id="IPR050900">
    <property type="entry name" value="Transposase_IS3/IS150/IS904"/>
</dbReference>
<dbReference type="OrthoDB" id="9781005at2"/>
<dbReference type="Proteomes" id="UP000240509">
    <property type="component" value="Unassembled WGS sequence"/>
</dbReference>
<evidence type="ECO:0000313" key="2">
    <source>
        <dbReference type="EMBL" id="PTL37322.1"/>
    </source>
</evidence>
<gene>
    <name evidence="2" type="ORF">C6Y45_17115</name>
</gene>
<comment type="caution">
    <text evidence="2">The sequence shown here is derived from an EMBL/GenBank/DDBJ whole genome shotgun (WGS) entry which is preliminary data.</text>
</comment>
<dbReference type="PANTHER" id="PTHR46889">
    <property type="entry name" value="TRANSPOSASE INSF FOR INSERTION SEQUENCE IS3B-RELATED"/>
    <property type="match status" value="1"/>
</dbReference>
<name>A0A2T4U1P1_9BACI</name>
<protein>
    <submittedName>
        <fullName evidence="2">IS3 family transposase</fullName>
    </submittedName>
</protein>
<feature type="domain" description="HTH-like" evidence="1">
    <location>
        <begin position="45"/>
        <end position="79"/>
    </location>
</feature>
<dbReference type="AlphaFoldDB" id="A0A2T4U1P1"/>
<dbReference type="InterPro" id="IPR025948">
    <property type="entry name" value="HTH-like_dom"/>
</dbReference>
<keyword evidence="3" id="KW-1185">Reference proteome</keyword>
<dbReference type="Pfam" id="PF13276">
    <property type="entry name" value="HTH_21"/>
    <property type="match status" value="1"/>
</dbReference>
<evidence type="ECO:0000259" key="1">
    <source>
        <dbReference type="Pfam" id="PF13276"/>
    </source>
</evidence>
<dbReference type="RefSeq" id="WP_146159195.1">
    <property type="nucleotide sequence ID" value="NZ_PZJJ01000064.1"/>
</dbReference>
<organism evidence="2 3">
    <name type="scientific">Alkalicoccus saliphilus</name>
    <dbReference type="NCBI Taxonomy" id="200989"/>
    <lineage>
        <taxon>Bacteria</taxon>
        <taxon>Bacillati</taxon>
        <taxon>Bacillota</taxon>
        <taxon>Bacilli</taxon>
        <taxon>Bacillales</taxon>
        <taxon>Bacillaceae</taxon>
        <taxon>Alkalicoccus</taxon>
    </lineage>
</organism>